<keyword evidence="3" id="KW-0804">Transcription</keyword>
<sequence length="129" mass="14502">MVEEPAGSREHAAELNSWVRGLLARVEDKWGVLILGVLAAGGLRYSELGRHLPGVSQRMLTLSLRRLERDGLVTRTVTPVNPPQVDYALTEVGLSLHRTMLVLLGWAKDHEEYIHRSRERFDAEHRGTG</sequence>
<evidence type="ECO:0000259" key="4">
    <source>
        <dbReference type="PROSITE" id="PS51118"/>
    </source>
</evidence>
<dbReference type="InterPro" id="IPR036390">
    <property type="entry name" value="WH_DNA-bd_sf"/>
</dbReference>
<gene>
    <name evidence="5" type="ORF">ACFSVL_45705</name>
</gene>
<dbReference type="PROSITE" id="PS51118">
    <property type="entry name" value="HTH_HXLR"/>
    <property type="match status" value="1"/>
</dbReference>
<dbReference type="PANTHER" id="PTHR33204">
    <property type="entry name" value="TRANSCRIPTIONAL REGULATOR, MARR FAMILY"/>
    <property type="match status" value="1"/>
</dbReference>
<keyword evidence="2" id="KW-0238">DNA-binding</keyword>
<reference evidence="6" key="1">
    <citation type="journal article" date="2019" name="Int. J. Syst. Evol. Microbiol.">
        <title>The Global Catalogue of Microorganisms (GCM) 10K type strain sequencing project: providing services to taxonomists for standard genome sequencing and annotation.</title>
        <authorList>
            <consortium name="The Broad Institute Genomics Platform"/>
            <consortium name="The Broad Institute Genome Sequencing Center for Infectious Disease"/>
            <person name="Wu L."/>
            <person name="Ma J."/>
        </authorList>
    </citation>
    <scope>NUCLEOTIDE SEQUENCE [LARGE SCALE GENOMIC DNA]</scope>
    <source>
        <strain evidence="6">CGMCC 4.7641</strain>
    </source>
</reference>
<dbReference type="Gene3D" id="1.10.10.10">
    <property type="entry name" value="Winged helix-like DNA-binding domain superfamily/Winged helix DNA-binding domain"/>
    <property type="match status" value="1"/>
</dbReference>
<dbReference type="Pfam" id="PF01638">
    <property type="entry name" value="HxlR"/>
    <property type="match status" value="1"/>
</dbReference>
<dbReference type="InterPro" id="IPR002577">
    <property type="entry name" value="HTH_HxlR"/>
</dbReference>
<evidence type="ECO:0000256" key="2">
    <source>
        <dbReference type="ARBA" id="ARBA00023125"/>
    </source>
</evidence>
<protein>
    <submittedName>
        <fullName evidence="5">Winged helix-turn-helix transcriptional regulator</fullName>
    </submittedName>
</protein>
<dbReference type="Proteomes" id="UP001597483">
    <property type="component" value="Unassembled WGS sequence"/>
</dbReference>
<organism evidence="5 6">
    <name type="scientific">Amycolatopsis silviterrae</name>
    <dbReference type="NCBI Taxonomy" id="1656914"/>
    <lineage>
        <taxon>Bacteria</taxon>
        <taxon>Bacillati</taxon>
        <taxon>Actinomycetota</taxon>
        <taxon>Actinomycetes</taxon>
        <taxon>Pseudonocardiales</taxon>
        <taxon>Pseudonocardiaceae</taxon>
        <taxon>Amycolatopsis</taxon>
    </lineage>
</organism>
<accession>A0ABW5HNQ3</accession>
<evidence type="ECO:0000256" key="3">
    <source>
        <dbReference type="ARBA" id="ARBA00023163"/>
    </source>
</evidence>
<evidence type="ECO:0000313" key="6">
    <source>
        <dbReference type="Proteomes" id="UP001597483"/>
    </source>
</evidence>
<dbReference type="EMBL" id="JBHUKS010000041">
    <property type="protein sequence ID" value="MFD2474775.1"/>
    <property type="molecule type" value="Genomic_DNA"/>
</dbReference>
<comment type="caution">
    <text evidence="5">The sequence shown here is derived from an EMBL/GenBank/DDBJ whole genome shotgun (WGS) entry which is preliminary data.</text>
</comment>
<evidence type="ECO:0000313" key="5">
    <source>
        <dbReference type="EMBL" id="MFD2474775.1"/>
    </source>
</evidence>
<feature type="domain" description="HTH hxlR-type" evidence="4">
    <location>
        <begin position="16"/>
        <end position="115"/>
    </location>
</feature>
<dbReference type="SUPFAM" id="SSF46785">
    <property type="entry name" value="Winged helix' DNA-binding domain"/>
    <property type="match status" value="1"/>
</dbReference>
<keyword evidence="6" id="KW-1185">Reference proteome</keyword>
<evidence type="ECO:0000256" key="1">
    <source>
        <dbReference type="ARBA" id="ARBA00023015"/>
    </source>
</evidence>
<name>A0ABW5HNQ3_9PSEU</name>
<keyword evidence="1" id="KW-0805">Transcription regulation</keyword>
<dbReference type="RefSeq" id="WP_378314298.1">
    <property type="nucleotide sequence ID" value="NZ_JBHUKS010000041.1"/>
</dbReference>
<proteinExistence type="predicted"/>
<dbReference type="InterPro" id="IPR036388">
    <property type="entry name" value="WH-like_DNA-bd_sf"/>
</dbReference>
<dbReference type="PANTHER" id="PTHR33204:SF39">
    <property type="entry name" value="TRANSCRIPTIONAL REGULATORY PROTEIN"/>
    <property type="match status" value="1"/>
</dbReference>